<accession>A0A7R9P6Q7</accession>
<gene>
    <name evidence="3" type="ORF">TCMB3V08_LOCUS4776</name>
</gene>
<comment type="similarity">
    <text evidence="1">Belongs to the dysbindin family.</text>
</comment>
<dbReference type="PANTHER" id="PTHR16294:SF6">
    <property type="entry name" value="DYNAMIN N-TERMINAL DOMAIN-CONTAINING PROTEIN"/>
    <property type="match status" value="1"/>
</dbReference>
<organism evidence="3">
    <name type="scientific">Timema californicum</name>
    <name type="common">California timema</name>
    <name type="synonym">Walking stick</name>
    <dbReference type="NCBI Taxonomy" id="61474"/>
    <lineage>
        <taxon>Eukaryota</taxon>
        <taxon>Metazoa</taxon>
        <taxon>Ecdysozoa</taxon>
        <taxon>Arthropoda</taxon>
        <taxon>Hexapoda</taxon>
        <taxon>Insecta</taxon>
        <taxon>Pterygota</taxon>
        <taxon>Neoptera</taxon>
        <taxon>Polyneoptera</taxon>
        <taxon>Phasmatodea</taxon>
        <taxon>Timematodea</taxon>
        <taxon>Timematoidea</taxon>
        <taxon>Timematidae</taxon>
        <taxon>Timema</taxon>
    </lineage>
</organism>
<feature type="region of interest" description="Disordered" evidence="2">
    <location>
        <begin position="465"/>
        <end position="485"/>
    </location>
</feature>
<proteinExistence type="inferred from homology"/>
<reference evidence="3" key="1">
    <citation type="submission" date="2020-11" db="EMBL/GenBank/DDBJ databases">
        <authorList>
            <person name="Tran Van P."/>
        </authorList>
    </citation>
    <scope>NUCLEOTIDE SEQUENCE</scope>
</reference>
<dbReference type="EMBL" id="OE180853">
    <property type="protein sequence ID" value="CAD7572120.1"/>
    <property type="molecule type" value="Genomic_DNA"/>
</dbReference>
<dbReference type="PANTHER" id="PTHR16294">
    <property type="entry name" value="DYSTROBREVIN BINDING PROTEIN 1 DYSBINDIN"/>
    <property type="match status" value="1"/>
</dbReference>
<sequence>MQEFRTVFKNWVLGSKRLGTTAQGITLVLAVSDDDGDIEPCSLRGLSAGDQPPREQAAGLPVKLSAGADLLHKYQTEWSEIHKQSEENAHQAQVVDSVIARLHHTCEKQSLEIVRMSTALANLPQLIDSVQLLMDQIASLQGLFEEVETGVLRLEDMIEIQELQEKQLEHRFQFALYKEKKLSELESLKESSIPLTQKGGMIRLRPDTWGGENERLTPFQSLDSCLPPIQGGNRSYLLPLTEATLCSPLSPVFMGMRPIARGKVISHSSCTSGGARALLTVQVSTGALKRLTVQMARPRTPDPKARTPPRCQRHHSSAIKHYPTESNPLQACDVVLRAQTCALLITKSLLQRGWTGSFRGVTVEYVREPSLTVEWVVVVGIKTVTIHSLSECLGMKCYWFVRVVVVGIKTVTIHSLSECSLKLAREHADKVLQYELKQRRLLKERQATFQQAFNQDLHEFKQTGFLPGSDNQRSVGRGPSLEEVTLDPGDLAELDNFLNESSDGQIS</sequence>
<name>A0A7R9P6Q7_TIMCA</name>
<dbReference type="AlphaFoldDB" id="A0A7R9P6Q7"/>
<dbReference type="InterPro" id="IPR007531">
    <property type="entry name" value="Dysbindin"/>
</dbReference>
<evidence type="ECO:0000256" key="1">
    <source>
        <dbReference type="ARBA" id="ARBA00008686"/>
    </source>
</evidence>
<dbReference type="GO" id="GO:0005737">
    <property type="term" value="C:cytoplasm"/>
    <property type="evidence" value="ECO:0007669"/>
    <property type="project" value="InterPro"/>
</dbReference>
<evidence type="ECO:0000313" key="3">
    <source>
        <dbReference type="EMBL" id="CAD7572120.1"/>
    </source>
</evidence>
<protein>
    <submittedName>
        <fullName evidence="3">(California timema) hypothetical protein</fullName>
    </submittedName>
</protein>
<evidence type="ECO:0000256" key="2">
    <source>
        <dbReference type="SAM" id="MobiDB-lite"/>
    </source>
</evidence>